<dbReference type="Pfam" id="PF13432">
    <property type="entry name" value="TPR_16"/>
    <property type="match status" value="1"/>
</dbReference>
<proteinExistence type="predicted"/>
<dbReference type="Gene3D" id="1.25.40.10">
    <property type="entry name" value="Tetratricopeptide repeat domain"/>
    <property type="match status" value="1"/>
</dbReference>
<feature type="transmembrane region" description="Helical" evidence="1">
    <location>
        <begin position="191"/>
        <end position="208"/>
    </location>
</feature>
<sequence>MPFTFSHPAAILPFSKTSKRLSQTGLVVGSVVPDLEFYLQLKLSENIGHKITGIFLFDLPVAFAIALIFHCLIKMPLFKASPKWFQSRTVQYLKFNWLLALKKNWIGILLSIMLGIGTHLVLDGMTHYDGWVVELFPVFQTSILKGIYGFPVYDFLQYGFSLLGLLWVIHFMIHLETQPILTPSDSKKRRFWWLTLPGIGMAILYRIFFFPDFISFWDVFMMGVGSLIYGLILASILDQFTLSRNRKFNEFVDSRSVNPRFKSRSLFIKQDQFFGLFGKRVMHVNYLIDKSQVIISQPSDIQIDEISLIRQYFGQFASQYFRGTAFGFADHFYFQGGFFRTGYRKIAELYFHACKSLKKYINTPFKLIGFLGLILIPFMANGQNNALDPATREQYIQKASEFRTQEKYGDAISQLDSILLHNPEDSQILLFKGDLCLQNQDFAQAVAVFNQLIPLDYEPTIVKINLSYALFMNKKPSKALEAAYRAWSQDSVNKSATVNYFNAMLWNIKTKEAEAFLSENIELVDPDQSLVMKARLFTTAGNYSQGLAYYDTLVQEFPKPYYIQEYVEVLLGKKQWKKAEATIEKYRGELSESQLQKLNGIISDRSVQTAGVIVGYFADIAKNTRTEQSVFWQNQRNAPVQVGIRAGASQVKAPEGQQTKSSFVAGGASIIWSQAWQSSAELTVQQVKSGDVDSFIGVTGKFETKFQPNDRRMFGLTYGSDLLNFTADLLGKNIRSQNLGYLTHIMFGGKTGFYSQGSYGLLNDQNSRIQFFGSIYRLLRTEPTLKTGVNFSALSYSDSETTLYFAPKRFMSTEIFVDYSTPMPLVSKMALKLQAAAGFQQIEKQSLDPSFRAQAELNYRVSGFDFGLNGQFSNVAAASGTGYKFQYFTLKVSKNFK</sequence>
<dbReference type="InterPro" id="IPR025238">
    <property type="entry name" value="DUF4184"/>
</dbReference>
<feature type="transmembrane region" description="Helical" evidence="1">
    <location>
        <begin position="155"/>
        <end position="175"/>
    </location>
</feature>
<evidence type="ECO:0000313" key="2">
    <source>
        <dbReference type="EMBL" id="EAZ80905.1"/>
    </source>
</evidence>
<dbReference type="eggNOG" id="COG0457">
    <property type="taxonomic scope" value="Bacteria"/>
</dbReference>
<keyword evidence="1" id="KW-0812">Transmembrane</keyword>
<name>A3HWD2_9BACT</name>
<keyword evidence="1" id="KW-0472">Membrane</keyword>
<dbReference type="HOGENOM" id="CLU_322549_0_0_10"/>
<evidence type="ECO:0000256" key="1">
    <source>
        <dbReference type="SAM" id="Phobius"/>
    </source>
</evidence>
<feature type="transmembrane region" description="Helical" evidence="1">
    <location>
        <begin position="51"/>
        <end position="73"/>
    </location>
</feature>
<feature type="transmembrane region" description="Helical" evidence="1">
    <location>
        <begin position="214"/>
        <end position="237"/>
    </location>
</feature>
<comment type="caution">
    <text evidence="2">The sequence shown here is derived from an EMBL/GenBank/DDBJ whole genome shotgun (WGS) entry which is preliminary data.</text>
</comment>
<accession>A3HWD2</accession>
<keyword evidence="1" id="KW-1133">Transmembrane helix</keyword>
<dbReference type="Pfam" id="PF13803">
    <property type="entry name" value="DUF4184"/>
    <property type="match status" value="1"/>
</dbReference>
<feature type="transmembrane region" description="Helical" evidence="1">
    <location>
        <begin position="104"/>
        <end position="122"/>
    </location>
</feature>
<gene>
    <name evidence="2" type="ORF">ALPR1_17753</name>
</gene>
<dbReference type="OrthoDB" id="8481923at2"/>
<dbReference type="EMBL" id="CM001023">
    <property type="protein sequence ID" value="EAZ80905.1"/>
    <property type="molecule type" value="Genomic_DNA"/>
</dbReference>
<dbReference type="STRING" id="388413.ALPR1_17753"/>
<keyword evidence="3" id="KW-1185">Reference proteome</keyword>
<organism evidence="2 3">
    <name type="scientific">Algoriphagus machipongonensis</name>
    <dbReference type="NCBI Taxonomy" id="388413"/>
    <lineage>
        <taxon>Bacteria</taxon>
        <taxon>Pseudomonadati</taxon>
        <taxon>Bacteroidota</taxon>
        <taxon>Cytophagia</taxon>
        <taxon>Cytophagales</taxon>
        <taxon>Cyclobacteriaceae</taxon>
        <taxon>Algoriphagus</taxon>
    </lineage>
</organism>
<dbReference type="RefSeq" id="WP_008202508.1">
    <property type="nucleotide sequence ID" value="NZ_CM001023.1"/>
</dbReference>
<dbReference type="EMBL" id="AAXU02000001">
    <property type="protein sequence ID" value="EAZ80905.1"/>
    <property type="molecule type" value="Genomic_DNA"/>
</dbReference>
<feature type="transmembrane region" description="Helical" evidence="1">
    <location>
        <begin position="365"/>
        <end position="382"/>
    </location>
</feature>
<dbReference type="AlphaFoldDB" id="A3HWD2"/>
<reference evidence="2 3" key="1">
    <citation type="journal article" date="2011" name="J. Bacteriol.">
        <title>Complete genome sequence of Algoriphagus sp. PR1, bacterial prey of a colony-forming choanoflagellate.</title>
        <authorList>
            <person name="Alegado R.A."/>
            <person name="Ferriera S."/>
            <person name="Nusbaum C."/>
            <person name="Young S.K."/>
            <person name="Zeng Q."/>
            <person name="Imamovic A."/>
            <person name="Fairclough S.R."/>
            <person name="King N."/>
        </authorList>
    </citation>
    <scope>NUCLEOTIDE SEQUENCE [LARGE SCALE GENOMIC DNA]</scope>
    <source>
        <strain evidence="2 3">PR1</strain>
    </source>
</reference>
<dbReference type="Proteomes" id="UP000003919">
    <property type="component" value="Chromosome"/>
</dbReference>
<protein>
    <submittedName>
        <fullName evidence="2">Membrane protein</fullName>
    </submittedName>
</protein>
<dbReference type="InterPro" id="IPR011990">
    <property type="entry name" value="TPR-like_helical_dom_sf"/>
</dbReference>
<evidence type="ECO:0000313" key="3">
    <source>
        <dbReference type="Proteomes" id="UP000003919"/>
    </source>
</evidence>
<dbReference type="SUPFAM" id="SSF48452">
    <property type="entry name" value="TPR-like"/>
    <property type="match status" value="1"/>
</dbReference>